<dbReference type="Proteomes" id="UP000268350">
    <property type="component" value="Unassembled WGS sequence"/>
</dbReference>
<reference evidence="4" key="1">
    <citation type="submission" date="2018-01" db="EMBL/GenBank/DDBJ databases">
        <authorList>
            <person name="Alioto T."/>
            <person name="Alioto T."/>
        </authorList>
    </citation>
    <scope>NUCLEOTIDE SEQUENCE [LARGE SCALE GENOMIC DNA]</scope>
</reference>
<protein>
    <submittedName>
        <fullName evidence="3">Blast:Nuclear pore complex protein Nup50</fullName>
    </submittedName>
</protein>
<dbReference type="EMBL" id="OUUW01000001">
    <property type="protein sequence ID" value="SPP75234.1"/>
    <property type="molecule type" value="Genomic_DNA"/>
</dbReference>
<feature type="region of interest" description="Disordered" evidence="1">
    <location>
        <begin position="437"/>
        <end position="456"/>
    </location>
</feature>
<evidence type="ECO:0000313" key="4">
    <source>
        <dbReference type="Proteomes" id="UP000268350"/>
    </source>
</evidence>
<dbReference type="InterPro" id="IPR031722">
    <property type="entry name" value="Coilin_N"/>
</dbReference>
<dbReference type="AlphaFoldDB" id="A0A3B0J1T1"/>
<proteinExistence type="predicted"/>
<feature type="compositionally biased region" description="Polar residues" evidence="1">
    <location>
        <begin position="202"/>
        <end position="215"/>
    </location>
</feature>
<evidence type="ECO:0000259" key="2">
    <source>
        <dbReference type="Pfam" id="PF15862"/>
    </source>
</evidence>
<evidence type="ECO:0000256" key="1">
    <source>
        <dbReference type="SAM" id="MobiDB-lite"/>
    </source>
</evidence>
<feature type="domain" description="Coilin N-terminal" evidence="2">
    <location>
        <begin position="8"/>
        <end position="125"/>
    </location>
</feature>
<feature type="region of interest" description="Disordered" evidence="1">
    <location>
        <begin position="295"/>
        <end position="319"/>
    </location>
</feature>
<feature type="region of interest" description="Disordered" evidence="1">
    <location>
        <begin position="397"/>
        <end position="420"/>
    </location>
</feature>
<dbReference type="Pfam" id="PF15862">
    <property type="entry name" value="Coilin_N"/>
    <property type="match status" value="1"/>
</dbReference>
<sequence>MEAFTMKIDLTNFFRDERQHALILIDSAWKNVEDVQHHIQNLFNLRNIRLLTNSGYFLPPKESLRVLTDADGLKAFTFEEPPPASGVEAGSTKTSNKRKKSFDEAESSRHSPPWEQPKRSKHGKKLTCQAISLNATTETPALGNSFVTCNTSEAEEPLCNSTINESKRFKQKKKSTLQAISQNDSTDEKVNPLLEATTCKNTTEAEEQLSNSPLNKSKRCKQKNKSTSQAIFLIGACDDKLNPSLDATNCKNTTEVEEQLSNSPLNKSKRCKQKNKSTLQSVFLNATVDERVTPDTSEVEEQLSNSTVNKSKSLKQKNKSTLHAIDTKMIHSLDEKNCKNTSEAEEQLANCTLNKSKSLKRNKKSTLLQITTHNATNDKVPTLETNETNEPLLQYIPQWDQSSSNDDENSKTEPPAERLPQNVSRLGLHVVQTPAQSIETQEPEAKENNSTLVVPEPPPISFRCPLMELDLNKVRTHQISFKAKTAQNVPGKSVTEQTDSNEHIKVATPEAARQEPAAPLSVFDEISTIDEAEEDPEAEVKALALSVDDKMLPRRVSGDTINCDSDDDVMVLDDSSVDSDVEVSQIVPANDSQMNDSALEMFANASPLTDLPKRGDTILFKLRKMKTSLSSGVTGVITASCTYINRRTKAISMEVISYPPRNRGVLSQYSNSLDDSSDDDTPSLMVNMSDLIEAKLRKKS</sequence>
<dbReference type="STRING" id="7266.A0A3B0J1T1"/>
<feature type="region of interest" description="Disordered" evidence="1">
    <location>
        <begin position="202"/>
        <end position="221"/>
    </location>
</feature>
<name>A0A3B0J1T1_DROGU</name>
<keyword evidence="4" id="KW-1185">Reference proteome</keyword>
<gene>
    <name evidence="3" type="ORF">DGUA_6G003004</name>
</gene>
<evidence type="ECO:0000313" key="3">
    <source>
        <dbReference type="EMBL" id="SPP75234.1"/>
    </source>
</evidence>
<feature type="region of interest" description="Disordered" evidence="1">
    <location>
        <begin position="77"/>
        <end position="123"/>
    </location>
</feature>
<accession>A0A3B0J1T1</accession>
<dbReference type="OMA" id="IKDVQDH"/>
<organism evidence="3 4">
    <name type="scientific">Drosophila guanche</name>
    <name type="common">Fruit fly</name>
    <dbReference type="NCBI Taxonomy" id="7266"/>
    <lineage>
        <taxon>Eukaryota</taxon>
        <taxon>Metazoa</taxon>
        <taxon>Ecdysozoa</taxon>
        <taxon>Arthropoda</taxon>
        <taxon>Hexapoda</taxon>
        <taxon>Insecta</taxon>
        <taxon>Pterygota</taxon>
        <taxon>Neoptera</taxon>
        <taxon>Endopterygota</taxon>
        <taxon>Diptera</taxon>
        <taxon>Brachycera</taxon>
        <taxon>Muscomorpha</taxon>
        <taxon>Ephydroidea</taxon>
        <taxon>Drosophilidae</taxon>
        <taxon>Drosophila</taxon>
        <taxon>Sophophora</taxon>
    </lineage>
</organism>
<dbReference type="OrthoDB" id="74813at2759"/>